<dbReference type="Proteomes" id="UP000027920">
    <property type="component" value="Unassembled WGS sequence"/>
</dbReference>
<dbReference type="AlphaFoldDB" id="A0A072Q4B0"/>
<dbReference type="STRING" id="1182545.A0A072Q4B0"/>
<dbReference type="VEuPathDB" id="FungiDB:A1O9_00713"/>
<organism evidence="2 3">
    <name type="scientific">Exophiala aquamarina CBS 119918</name>
    <dbReference type="NCBI Taxonomy" id="1182545"/>
    <lineage>
        <taxon>Eukaryota</taxon>
        <taxon>Fungi</taxon>
        <taxon>Dikarya</taxon>
        <taxon>Ascomycota</taxon>
        <taxon>Pezizomycotina</taxon>
        <taxon>Eurotiomycetes</taxon>
        <taxon>Chaetothyriomycetidae</taxon>
        <taxon>Chaetothyriales</taxon>
        <taxon>Herpotrichiellaceae</taxon>
        <taxon>Exophiala</taxon>
    </lineage>
</organism>
<sequence length="122" mass="12688">MHNITHTTSEGGVPGTHPAWPTGQDNCDKCLEAENEVGDTYKEALAYIRAKSREQGIDAALRHPEGILDGLLVPISVDGGVSCSIAAKAGYPMITIPIGVGGDGLPFGIWHHTDSTEGGPVA</sequence>
<reference evidence="2 3" key="1">
    <citation type="submission" date="2013-03" db="EMBL/GenBank/DDBJ databases">
        <title>The Genome Sequence of Exophiala aquamarina CBS 119918.</title>
        <authorList>
            <consortium name="The Broad Institute Genomics Platform"/>
            <person name="Cuomo C."/>
            <person name="de Hoog S."/>
            <person name="Gorbushina A."/>
            <person name="Walker B."/>
            <person name="Young S.K."/>
            <person name="Zeng Q."/>
            <person name="Gargeya S."/>
            <person name="Fitzgerald M."/>
            <person name="Haas B."/>
            <person name="Abouelleil A."/>
            <person name="Allen A.W."/>
            <person name="Alvarado L."/>
            <person name="Arachchi H.M."/>
            <person name="Berlin A.M."/>
            <person name="Chapman S.B."/>
            <person name="Gainer-Dewar J."/>
            <person name="Goldberg J."/>
            <person name="Griggs A."/>
            <person name="Gujja S."/>
            <person name="Hansen M."/>
            <person name="Howarth C."/>
            <person name="Imamovic A."/>
            <person name="Ireland A."/>
            <person name="Larimer J."/>
            <person name="McCowan C."/>
            <person name="Murphy C."/>
            <person name="Pearson M."/>
            <person name="Poon T.W."/>
            <person name="Priest M."/>
            <person name="Roberts A."/>
            <person name="Saif S."/>
            <person name="Shea T."/>
            <person name="Sisk P."/>
            <person name="Sykes S."/>
            <person name="Wortman J."/>
            <person name="Nusbaum C."/>
            <person name="Birren B."/>
        </authorList>
    </citation>
    <scope>NUCLEOTIDE SEQUENCE [LARGE SCALE GENOMIC DNA]</scope>
    <source>
        <strain evidence="2 3">CBS 119918</strain>
    </source>
</reference>
<dbReference type="EMBL" id="AMGV01000001">
    <property type="protein sequence ID" value="KEF62740.1"/>
    <property type="molecule type" value="Genomic_DNA"/>
</dbReference>
<dbReference type="InterPro" id="IPR036928">
    <property type="entry name" value="AS_sf"/>
</dbReference>
<evidence type="ECO:0000313" key="2">
    <source>
        <dbReference type="EMBL" id="KEF62740.1"/>
    </source>
</evidence>
<dbReference type="RefSeq" id="XP_013265330.1">
    <property type="nucleotide sequence ID" value="XM_013409876.1"/>
</dbReference>
<name>A0A072Q4B0_9EURO</name>
<dbReference type="HOGENOM" id="CLU_2026737_0_0_1"/>
<feature type="compositionally biased region" description="Polar residues" evidence="1">
    <location>
        <begin position="1"/>
        <end position="10"/>
    </location>
</feature>
<comment type="caution">
    <text evidence="2">The sequence shown here is derived from an EMBL/GenBank/DDBJ whole genome shotgun (WGS) entry which is preliminary data.</text>
</comment>
<keyword evidence="3" id="KW-1185">Reference proteome</keyword>
<dbReference type="OrthoDB" id="566138at2759"/>
<protein>
    <recommendedName>
        <fullName evidence="4">Amidase domain-containing protein</fullName>
    </recommendedName>
</protein>
<dbReference type="Gene3D" id="3.90.1300.10">
    <property type="entry name" value="Amidase signature (AS) domain"/>
    <property type="match status" value="1"/>
</dbReference>
<gene>
    <name evidence="2" type="ORF">A1O9_00713</name>
</gene>
<accession>A0A072Q4B0</accession>
<feature type="region of interest" description="Disordered" evidence="1">
    <location>
        <begin position="1"/>
        <end position="25"/>
    </location>
</feature>
<dbReference type="GeneID" id="25275664"/>
<evidence type="ECO:0008006" key="4">
    <source>
        <dbReference type="Google" id="ProtNLM"/>
    </source>
</evidence>
<dbReference type="SUPFAM" id="SSF75304">
    <property type="entry name" value="Amidase signature (AS) enzymes"/>
    <property type="match status" value="1"/>
</dbReference>
<proteinExistence type="predicted"/>
<evidence type="ECO:0000313" key="3">
    <source>
        <dbReference type="Proteomes" id="UP000027920"/>
    </source>
</evidence>
<evidence type="ECO:0000256" key="1">
    <source>
        <dbReference type="SAM" id="MobiDB-lite"/>
    </source>
</evidence>